<evidence type="ECO:0000256" key="4">
    <source>
        <dbReference type="ARBA" id="ARBA00022729"/>
    </source>
</evidence>
<dbReference type="Pfam" id="PF05504">
    <property type="entry name" value="Spore_GerAC"/>
    <property type="match status" value="1"/>
</dbReference>
<evidence type="ECO:0000256" key="1">
    <source>
        <dbReference type="ARBA" id="ARBA00004635"/>
    </source>
</evidence>
<evidence type="ECO:0000256" key="3">
    <source>
        <dbReference type="ARBA" id="ARBA00022544"/>
    </source>
</evidence>
<keyword evidence="3" id="KW-0309">Germination</keyword>
<dbReference type="Gene3D" id="6.20.190.10">
    <property type="entry name" value="Nutrient germinant receptor protein C, domain 1"/>
    <property type="match status" value="1"/>
</dbReference>
<dbReference type="PANTHER" id="PTHR35789">
    <property type="entry name" value="SPORE GERMINATION PROTEIN B3"/>
    <property type="match status" value="1"/>
</dbReference>
<evidence type="ECO:0000313" key="10">
    <source>
        <dbReference type="EMBL" id="GFP74036.1"/>
    </source>
</evidence>
<gene>
    <name evidence="10" type="ORF">bsdtw1_00073</name>
</gene>
<dbReference type="InterPro" id="IPR057336">
    <property type="entry name" value="GerAC_N"/>
</dbReference>
<evidence type="ECO:0000259" key="8">
    <source>
        <dbReference type="Pfam" id="PF05504"/>
    </source>
</evidence>
<evidence type="ECO:0000256" key="6">
    <source>
        <dbReference type="ARBA" id="ARBA00023139"/>
    </source>
</evidence>
<sequence>MSMKLIFKLISAILISITLVGCWGAREPSQISIVTALGIDKEDDKYLVTVQILNPGSIALNKNSEGTPVTTYRMDGKTIDEAVRKLSLEVPREIFLGHLRLLVFGEDLAREGVGKTLDYLLRNTEIRSDFYITVVKGEEATKALNILTPLERIPANKIFFSLEVSERIWAATATIKLFEFIESLEKEGAEPILTSIFVHGNNDIGMNMQNIEDVDVPTNIQIGPIAAFKGDKLVGWLNDPQSTLINILLGDSKGFLIILPWEDPNEFVNLSAEKLSRKVIVEEVMGKPKIKVNVKIKASITEAMGIIPIDKPTTVTKIEKKTEEYLKLRFSKSTSEIQTQFQTDIFGFGEVIKNEKIDLWKKISKDWDKQFPTVPVEYNVDVEVTGTGITTKSLKPSH</sequence>
<dbReference type="NCBIfam" id="TIGR02887">
    <property type="entry name" value="spore_ger_x_C"/>
    <property type="match status" value="1"/>
</dbReference>
<comment type="similarity">
    <text evidence="2">Belongs to the GerABKC lipoprotein family.</text>
</comment>
<comment type="subcellular location">
    <subcellularLocation>
        <location evidence="1">Membrane</location>
        <topology evidence="1">Lipid-anchor</topology>
    </subcellularLocation>
</comment>
<evidence type="ECO:0000256" key="2">
    <source>
        <dbReference type="ARBA" id="ARBA00007886"/>
    </source>
</evidence>
<keyword evidence="4" id="KW-0732">Signal</keyword>
<dbReference type="PROSITE" id="PS51257">
    <property type="entry name" value="PROKAR_LIPOPROTEIN"/>
    <property type="match status" value="1"/>
</dbReference>
<protein>
    <submittedName>
        <fullName evidence="10">Spore germination protein B3</fullName>
    </submittedName>
</protein>
<reference evidence="10 11" key="1">
    <citation type="submission" date="2020-07" db="EMBL/GenBank/DDBJ databases">
        <title>A new beta-1,3-glucan-decomposing anaerobic bacterium isolated from anoxic soil subjected to biological soil disinfestation.</title>
        <authorList>
            <person name="Ueki A."/>
            <person name="Tonouchi A."/>
        </authorList>
    </citation>
    <scope>NUCLEOTIDE SEQUENCE [LARGE SCALE GENOMIC DNA]</scope>
    <source>
        <strain evidence="10 11">TW1</strain>
    </source>
</reference>
<accession>A0A6V8SBG4</accession>
<dbReference type="InterPro" id="IPR008844">
    <property type="entry name" value="Spore_GerAC-like"/>
</dbReference>
<dbReference type="Gene3D" id="3.30.300.210">
    <property type="entry name" value="Nutrient germinant receptor protein C, domain 3"/>
    <property type="match status" value="1"/>
</dbReference>
<evidence type="ECO:0000256" key="5">
    <source>
        <dbReference type="ARBA" id="ARBA00023136"/>
    </source>
</evidence>
<organism evidence="10 11">
    <name type="scientific">Clostridium fungisolvens</name>
    <dbReference type="NCBI Taxonomy" id="1604897"/>
    <lineage>
        <taxon>Bacteria</taxon>
        <taxon>Bacillati</taxon>
        <taxon>Bacillota</taxon>
        <taxon>Clostridia</taxon>
        <taxon>Eubacteriales</taxon>
        <taxon>Clostridiaceae</taxon>
        <taxon>Clostridium</taxon>
    </lineage>
</organism>
<keyword evidence="11" id="KW-1185">Reference proteome</keyword>
<evidence type="ECO:0000313" key="11">
    <source>
        <dbReference type="Proteomes" id="UP000580568"/>
    </source>
</evidence>
<name>A0A6V8SBG4_9CLOT</name>
<feature type="domain" description="Spore germination protein N-terminal" evidence="9">
    <location>
        <begin position="25"/>
        <end position="196"/>
    </location>
</feature>
<dbReference type="AlphaFoldDB" id="A0A6V8SBG4"/>
<evidence type="ECO:0000259" key="9">
    <source>
        <dbReference type="Pfam" id="PF25198"/>
    </source>
</evidence>
<dbReference type="GO" id="GO:0009847">
    <property type="term" value="P:spore germination"/>
    <property type="evidence" value="ECO:0007669"/>
    <property type="project" value="InterPro"/>
</dbReference>
<dbReference type="GO" id="GO:0016020">
    <property type="term" value="C:membrane"/>
    <property type="evidence" value="ECO:0007669"/>
    <property type="project" value="UniProtKB-SubCell"/>
</dbReference>
<feature type="domain" description="Spore germination GerAC-like C-terminal" evidence="8">
    <location>
        <begin position="225"/>
        <end position="388"/>
    </location>
</feature>
<evidence type="ECO:0000256" key="7">
    <source>
        <dbReference type="ARBA" id="ARBA00023288"/>
    </source>
</evidence>
<dbReference type="InterPro" id="IPR038501">
    <property type="entry name" value="Spore_GerAC_C_sf"/>
</dbReference>
<proteinExistence type="inferred from homology"/>
<comment type="caution">
    <text evidence="10">The sequence shown here is derived from an EMBL/GenBank/DDBJ whole genome shotgun (WGS) entry which is preliminary data.</text>
</comment>
<keyword evidence="5" id="KW-0472">Membrane</keyword>
<dbReference type="Proteomes" id="UP000580568">
    <property type="component" value="Unassembled WGS sequence"/>
</dbReference>
<keyword evidence="6" id="KW-0564">Palmitate</keyword>
<dbReference type="PANTHER" id="PTHR35789:SF1">
    <property type="entry name" value="SPORE GERMINATION PROTEIN B3"/>
    <property type="match status" value="1"/>
</dbReference>
<keyword evidence="7" id="KW-0449">Lipoprotein</keyword>
<dbReference type="EMBL" id="BLZR01000001">
    <property type="protein sequence ID" value="GFP74036.1"/>
    <property type="molecule type" value="Genomic_DNA"/>
</dbReference>
<dbReference type="InterPro" id="IPR046953">
    <property type="entry name" value="Spore_GerAC-like_C"/>
</dbReference>
<dbReference type="Pfam" id="PF25198">
    <property type="entry name" value="Spore_GerAC_N"/>
    <property type="match status" value="1"/>
</dbReference>